<name>A0A1M6IM83_MALRU</name>
<dbReference type="Gene3D" id="3.40.1550.10">
    <property type="entry name" value="CheC-like"/>
    <property type="match status" value="1"/>
</dbReference>
<sequence>MVETLIPATEDLFSSFVSLSASAGTPFQRADVPEADGLAGIVHFSGQTSGYVALCLPAETAALTTKLFLFLEAEHVENEQIDDAVGELTNILAGQVKSLVDPQGSNVNLSLPMICSKQDFTAVDLPGTERVTIPFYTDDGDFFVEVQLASKLQ</sequence>
<reference evidence="3 4" key="1">
    <citation type="submission" date="2016-11" db="EMBL/GenBank/DDBJ databases">
        <authorList>
            <person name="Jaros S."/>
            <person name="Januszkiewicz K."/>
            <person name="Wedrychowicz H."/>
        </authorList>
    </citation>
    <scope>NUCLEOTIDE SEQUENCE [LARGE SCALE GENOMIC DNA]</scope>
    <source>
        <strain evidence="3 4">DSM 5091</strain>
    </source>
</reference>
<dbReference type="InterPro" id="IPR028051">
    <property type="entry name" value="CheX-like_dom"/>
</dbReference>
<dbReference type="AlphaFoldDB" id="A0A1M6IM83"/>
<proteinExistence type="predicted"/>
<gene>
    <name evidence="3" type="ORF">SAMN02745165_02170</name>
</gene>
<organism evidence="3 4">
    <name type="scientific">Malonomonas rubra DSM 5091</name>
    <dbReference type="NCBI Taxonomy" id="1122189"/>
    <lineage>
        <taxon>Bacteria</taxon>
        <taxon>Pseudomonadati</taxon>
        <taxon>Thermodesulfobacteriota</taxon>
        <taxon>Desulfuromonadia</taxon>
        <taxon>Desulfuromonadales</taxon>
        <taxon>Geopsychrobacteraceae</taxon>
        <taxon>Malonomonas</taxon>
    </lineage>
</organism>
<evidence type="ECO:0000313" key="4">
    <source>
        <dbReference type="Proteomes" id="UP000184171"/>
    </source>
</evidence>
<dbReference type="EMBL" id="FQZT01000007">
    <property type="protein sequence ID" value="SHJ35592.1"/>
    <property type="molecule type" value="Genomic_DNA"/>
</dbReference>
<evidence type="ECO:0000256" key="1">
    <source>
        <dbReference type="ARBA" id="ARBA00022500"/>
    </source>
</evidence>
<dbReference type="PANTHER" id="PTHR39452">
    <property type="entry name" value="CHEY-P PHOSPHATASE CHEX"/>
    <property type="match status" value="1"/>
</dbReference>
<dbReference type="PANTHER" id="PTHR39452:SF1">
    <property type="entry name" value="CHEY-P PHOSPHATASE CHEX"/>
    <property type="match status" value="1"/>
</dbReference>
<dbReference type="SUPFAM" id="SSF103039">
    <property type="entry name" value="CheC-like"/>
    <property type="match status" value="1"/>
</dbReference>
<dbReference type="InterPro" id="IPR038756">
    <property type="entry name" value="CheX-like"/>
</dbReference>
<dbReference type="InterPro" id="IPR028976">
    <property type="entry name" value="CheC-like_sf"/>
</dbReference>
<dbReference type="Pfam" id="PF13690">
    <property type="entry name" value="CheX"/>
    <property type="match status" value="1"/>
</dbReference>
<dbReference type="OrthoDB" id="9790435at2"/>
<dbReference type="CDD" id="cd17906">
    <property type="entry name" value="CheX"/>
    <property type="match status" value="1"/>
</dbReference>
<feature type="domain" description="Chemotaxis phosphatase CheX-like" evidence="2">
    <location>
        <begin position="39"/>
        <end position="135"/>
    </location>
</feature>
<evidence type="ECO:0000259" key="2">
    <source>
        <dbReference type="Pfam" id="PF13690"/>
    </source>
</evidence>
<dbReference type="Proteomes" id="UP000184171">
    <property type="component" value="Unassembled WGS sequence"/>
</dbReference>
<evidence type="ECO:0000313" key="3">
    <source>
        <dbReference type="EMBL" id="SHJ35592.1"/>
    </source>
</evidence>
<protein>
    <submittedName>
        <fullName evidence="3">Chemotaxis phosphatase CheX</fullName>
    </submittedName>
</protein>
<dbReference type="GO" id="GO:0006935">
    <property type="term" value="P:chemotaxis"/>
    <property type="evidence" value="ECO:0007669"/>
    <property type="project" value="UniProtKB-KW"/>
</dbReference>
<dbReference type="STRING" id="1122189.SAMN02745165_02170"/>
<dbReference type="RefSeq" id="WP_161947646.1">
    <property type="nucleotide sequence ID" value="NZ_FQZT01000007.1"/>
</dbReference>
<keyword evidence="4" id="KW-1185">Reference proteome</keyword>
<accession>A0A1M6IM83</accession>
<keyword evidence="1" id="KW-0145">Chemotaxis</keyword>